<name>A0A3M7QR48_BRAPC</name>
<organism evidence="2 3">
    <name type="scientific">Brachionus plicatilis</name>
    <name type="common">Marine rotifer</name>
    <name type="synonym">Brachionus muelleri</name>
    <dbReference type="NCBI Taxonomy" id="10195"/>
    <lineage>
        <taxon>Eukaryota</taxon>
        <taxon>Metazoa</taxon>
        <taxon>Spiralia</taxon>
        <taxon>Gnathifera</taxon>
        <taxon>Rotifera</taxon>
        <taxon>Eurotatoria</taxon>
        <taxon>Monogononta</taxon>
        <taxon>Pseudotrocha</taxon>
        <taxon>Ploima</taxon>
        <taxon>Brachionidae</taxon>
        <taxon>Brachionus</taxon>
    </lineage>
</organism>
<accession>A0A3M7QR48</accession>
<evidence type="ECO:0000313" key="2">
    <source>
        <dbReference type="EMBL" id="RNA13802.1"/>
    </source>
</evidence>
<keyword evidence="3" id="KW-1185">Reference proteome</keyword>
<evidence type="ECO:0000313" key="3">
    <source>
        <dbReference type="Proteomes" id="UP000276133"/>
    </source>
</evidence>
<comment type="caution">
    <text evidence="2">The sequence shown here is derived from an EMBL/GenBank/DDBJ whole genome shotgun (WGS) entry which is preliminary data.</text>
</comment>
<dbReference type="Proteomes" id="UP000276133">
    <property type="component" value="Unassembled WGS sequence"/>
</dbReference>
<reference evidence="2 3" key="1">
    <citation type="journal article" date="2018" name="Sci. Rep.">
        <title>Genomic signatures of local adaptation to the degree of environmental predictability in rotifers.</title>
        <authorList>
            <person name="Franch-Gras L."/>
            <person name="Hahn C."/>
            <person name="Garcia-Roger E.M."/>
            <person name="Carmona M.J."/>
            <person name="Serra M."/>
            <person name="Gomez A."/>
        </authorList>
    </citation>
    <scope>NUCLEOTIDE SEQUENCE [LARGE SCALE GENOMIC DNA]</scope>
    <source>
        <strain evidence="2">HYR1</strain>
    </source>
</reference>
<proteinExistence type="predicted"/>
<feature type="coiled-coil region" evidence="1">
    <location>
        <begin position="42"/>
        <end position="69"/>
    </location>
</feature>
<dbReference type="AlphaFoldDB" id="A0A3M7QR48"/>
<dbReference type="EMBL" id="REGN01005327">
    <property type="protein sequence ID" value="RNA13802.1"/>
    <property type="molecule type" value="Genomic_DNA"/>
</dbReference>
<evidence type="ECO:0000256" key="1">
    <source>
        <dbReference type="SAM" id="Coils"/>
    </source>
</evidence>
<keyword evidence="1" id="KW-0175">Coiled coil</keyword>
<sequence>MTPYLNCTKITCQNTIQRFDKNKFLGKKAHFKNYVPFLAAWMNTINKKLEKTEKVNEKYKNELKMDIKRKI</sequence>
<protein>
    <submittedName>
        <fullName evidence="2">Uncharacterized protein</fullName>
    </submittedName>
</protein>
<gene>
    <name evidence="2" type="ORF">BpHYR1_002035</name>
</gene>